<feature type="region of interest" description="Disordered" evidence="3">
    <location>
        <begin position="1"/>
        <end position="24"/>
    </location>
</feature>
<dbReference type="Proteomes" id="UP000198802">
    <property type="component" value="Unassembled WGS sequence"/>
</dbReference>
<gene>
    <name evidence="4" type="ORF">Ga0074812_103385</name>
</gene>
<accession>A0A0S4QIE1</accession>
<dbReference type="PANTHER" id="PTHR48228">
    <property type="entry name" value="SUCCINYL-COA--D-CITRAMALATE COA-TRANSFERASE"/>
    <property type="match status" value="1"/>
</dbReference>
<evidence type="ECO:0000256" key="2">
    <source>
        <dbReference type="ARBA" id="ARBA00022679"/>
    </source>
</evidence>
<evidence type="ECO:0000256" key="3">
    <source>
        <dbReference type="SAM" id="MobiDB-lite"/>
    </source>
</evidence>
<dbReference type="RefSeq" id="WP_193209658.1">
    <property type="nucleotide sequence ID" value="NZ_FAOZ01000003.1"/>
</dbReference>
<evidence type="ECO:0000313" key="4">
    <source>
        <dbReference type="EMBL" id="CUU54895.1"/>
    </source>
</evidence>
<dbReference type="InterPro" id="IPR044855">
    <property type="entry name" value="CoA-Trfase_III_dom3_sf"/>
</dbReference>
<keyword evidence="2 4" id="KW-0808">Transferase</keyword>
<dbReference type="Gene3D" id="3.40.50.10540">
    <property type="entry name" value="Crotonobetainyl-coa:carnitine coa-transferase, domain 1"/>
    <property type="match status" value="1"/>
</dbReference>
<comment type="similarity">
    <text evidence="1">Belongs to the CoA-transferase III family.</text>
</comment>
<protein>
    <submittedName>
        <fullName evidence="4">Formyl-CoA transferase</fullName>
    </submittedName>
</protein>
<name>A0A0S4QIE1_9ACTN</name>
<dbReference type="InterPro" id="IPR003673">
    <property type="entry name" value="CoA-Trfase_fam_III"/>
</dbReference>
<dbReference type="SUPFAM" id="SSF89796">
    <property type="entry name" value="CoA-transferase family III (CaiB/BaiF)"/>
    <property type="match status" value="1"/>
</dbReference>
<dbReference type="Pfam" id="PF02515">
    <property type="entry name" value="CoA_transf_3"/>
    <property type="match status" value="1"/>
</dbReference>
<organism evidence="4 5">
    <name type="scientific">Parafrankia irregularis</name>
    <dbReference type="NCBI Taxonomy" id="795642"/>
    <lineage>
        <taxon>Bacteria</taxon>
        <taxon>Bacillati</taxon>
        <taxon>Actinomycetota</taxon>
        <taxon>Actinomycetes</taxon>
        <taxon>Frankiales</taxon>
        <taxon>Frankiaceae</taxon>
        <taxon>Parafrankia</taxon>
    </lineage>
</organism>
<dbReference type="AlphaFoldDB" id="A0A0S4QIE1"/>
<evidence type="ECO:0000256" key="1">
    <source>
        <dbReference type="ARBA" id="ARBA00008383"/>
    </source>
</evidence>
<keyword evidence="5" id="KW-1185">Reference proteome</keyword>
<dbReference type="PANTHER" id="PTHR48228:SF6">
    <property type="entry name" value="L-CARNITINE COA-TRANSFERASE"/>
    <property type="match status" value="1"/>
</dbReference>
<dbReference type="InterPro" id="IPR023606">
    <property type="entry name" value="CoA-Trfase_III_dom_1_sf"/>
</dbReference>
<proteinExistence type="inferred from homology"/>
<dbReference type="EMBL" id="FAOZ01000003">
    <property type="protein sequence ID" value="CUU54895.1"/>
    <property type="molecule type" value="Genomic_DNA"/>
</dbReference>
<dbReference type="Gene3D" id="3.30.1540.10">
    <property type="entry name" value="formyl-coa transferase, domain 3"/>
    <property type="match status" value="1"/>
</dbReference>
<dbReference type="GO" id="GO:0016740">
    <property type="term" value="F:transferase activity"/>
    <property type="evidence" value="ECO:0007669"/>
    <property type="project" value="UniProtKB-KW"/>
</dbReference>
<sequence>MTDVSAATSDPPGPEDQGRRGDGPLAGLRVLELGQLIAGPFCGQLLGDYGAEVIKIEDPAGGDPMRRWGHTDGTAAPVHWSVLARNKRSFGCDLRSVEGQDLVRRLAATADIVVENFRPGTLERWGLGYDELSAANPGLILVRVTGFGQTGPYAGRAGYGSIGEAMGGIRHLMGEPDRPPSRSGLSIGDSLAGTLGALGAVAAVVERASSGRGQVVDCALYEAVLAMSESLVADYAAFDHVRERTGSVLPGVAPSNVYPTSDGADLLIAANQDTVFRRLAAAMDQPALADDPDYATHADRGRRQQALDDIITAWTSTLTRREVEDRCLAHAVPVGLIYRAPEMLDDPHFAARRSIVDVEVGEDGTTLPMQAVVPRFDRTPARIRWAGPPLGDATDELLAELDVDADTVADLRRRGVIR</sequence>
<evidence type="ECO:0000313" key="5">
    <source>
        <dbReference type="Proteomes" id="UP000198802"/>
    </source>
</evidence>
<dbReference type="InterPro" id="IPR050509">
    <property type="entry name" value="CoA-transferase_III"/>
</dbReference>
<reference evidence="5" key="1">
    <citation type="submission" date="2015-11" db="EMBL/GenBank/DDBJ databases">
        <authorList>
            <person name="Varghese N."/>
        </authorList>
    </citation>
    <scope>NUCLEOTIDE SEQUENCE [LARGE SCALE GENOMIC DNA]</scope>
    <source>
        <strain evidence="5">DSM 45899</strain>
    </source>
</reference>